<dbReference type="InterPro" id="IPR012854">
    <property type="entry name" value="Cu_amine_oxidase-like_N"/>
</dbReference>
<evidence type="ECO:0000256" key="1">
    <source>
        <dbReference type="SAM" id="SignalP"/>
    </source>
</evidence>
<dbReference type="RefSeq" id="WP_188533511.1">
    <property type="nucleotide sequence ID" value="NZ_BMGR01000021.1"/>
</dbReference>
<evidence type="ECO:0000259" key="2">
    <source>
        <dbReference type="Pfam" id="PF07833"/>
    </source>
</evidence>
<keyword evidence="1" id="KW-0732">Signal</keyword>
<feature type="chain" id="PRO_5037893976" description="Copper amine oxidase-like N-terminal domain-containing protein" evidence="1">
    <location>
        <begin position="24"/>
        <end position="390"/>
    </location>
</feature>
<sequence length="390" mass="43201">MKLSSLSIAMVMLMAIMALPIQAAYTGSDDSTVEPAGDFATLYLERHELNLAKGASRAVVDGTELDTEPINVRNGRTYIPIKLIEQAGVGSVSWDAKNKQAVVHANSSIQASTQTVAFRNGQPSLFRKDGAAYEGISIPAPFLLNGRMYVPAGLLPMYGVAVGYEQGVMIWRWSDKIFDLTTNRMETGEQEISFTVLFQKEMNTPQLIAAMGGGGWMGSSGEIVEKNIKVGDKTYHRVQFTVQLKPGTNPIELMAVSAGSARFEIVRTIDKGSRVQININEEGSKYIAIKEPDTGYVRLKQGERLALSGNLKEWNESFDQLTVHIHKYADYDYTVIETIQVPIEKGQFITSLSIQDKGEYLIQIVSPKYLPFIERSHVSTTWAEFKTVIE</sequence>
<reference evidence="3" key="1">
    <citation type="journal article" date="2014" name="Int. J. Syst. Evol. Microbiol.">
        <title>Complete genome sequence of Corynebacterium casei LMG S-19264T (=DSM 44701T), isolated from a smear-ripened cheese.</title>
        <authorList>
            <consortium name="US DOE Joint Genome Institute (JGI-PGF)"/>
            <person name="Walter F."/>
            <person name="Albersmeier A."/>
            <person name="Kalinowski J."/>
            <person name="Ruckert C."/>
        </authorList>
    </citation>
    <scope>NUCLEOTIDE SEQUENCE</scope>
    <source>
        <strain evidence="3">CGMCC 1.12987</strain>
    </source>
</reference>
<organism evidence="3 4">
    <name type="scientific">Paenibacillus abyssi</name>
    <dbReference type="NCBI Taxonomy" id="1340531"/>
    <lineage>
        <taxon>Bacteria</taxon>
        <taxon>Bacillati</taxon>
        <taxon>Bacillota</taxon>
        <taxon>Bacilli</taxon>
        <taxon>Bacillales</taxon>
        <taxon>Paenibacillaceae</taxon>
        <taxon>Paenibacillus</taxon>
    </lineage>
</organism>
<evidence type="ECO:0000313" key="4">
    <source>
        <dbReference type="Proteomes" id="UP000644756"/>
    </source>
</evidence>
<protein>
    <recommendedName>
        <fullName evidence="2">Copper amine oxidase-like N-terminal domain-containing protein</fullName>
    </recommendedName>
</protein>
<dbReference type="Proteomes" id="UP000644756">
    <property type="component" value="Unassembled WGS sequence"/>
</dbReference>
<evidence type="ECO:0000313" key="3">
    <source>
        <dbReference type="EMBL" id="GGG24960.1"/>
    </source>
</evidence>
<comment type="caution">
    <text evidence="3">The sequence shown here is derived from an EMBL/GenBank/DDBJ whole genome shotgun (WGS) entry which is preliminary data.</text>
</comment>
<accession>A0A917G6Z1</accession>
<keyword evidence="4" id="KW-1185">Reference proteome</keyword>
<reference evidence="3" key="2">
    <citation type="submission" date="2020-09" db="EMBL/GenBank/DDBJ databases">
        <authorList>
            <person name="Sun Q."/>
            <person name="Zhou Y."/>
        </authorList>
    </citation>
    <scope>NUCLEOTIDE SEQUENCE</scope>
    <source>
        <strain evidence="3">CGMCC 1.12987</strain>
    </source>
</reference>
<dbReference type="Pfam" id="PF07833">
    <property type="entry name" value="Cu_amine_oxidN1"/>
    <property type="match status" value="1"/>
</dbReference>
<dbReference type="AlphaFoldDB" id="A0A917G6Z1"/>
<name>A0A917G6Z1_9BACL</name>
<feature type="domain" description="Copper amine oxidase-like N-terminal" evidence="2">
    <location>
        <begin position="60"/>
        <end position="165"/>
    </location>
</feature>
<proteinExistence type="predicted"/>
<gene>
    <name evidence="3" type="ORF">GCM10010916_46850</name>
</gene>
<dbReference type="EMBL" id="BMGR01000021">
    <property type="protein sequence ID" value="GGG24960.1"/>
    <property type="molecule type" value="Genomic_DNA"/>
</dbReference>
<feature type="signal peptide" evidence="1">
    <location>
        <begin position="1"/>
        <end position="23"/>
    </location>
</feature>